<dbReference type="Proteomes" id="UP000326340">
    <property type="component" value="Unassembled WGS sequence"/>
</dbReference>
<name>A0A5Q4BNH1_9PEZI</name>
<reference evidence="2 3" key="1">
    <citation type="journal article" date="2019" name="Sci. Rep.">
        <title>Colletotrichum shisoi sp. nov., an anthracnose pathogen of Perilla frutescens in Japan: molecular phylogenetic, morphological and genomic evidence.</title>
        <authorList>
            <person name="Gan P."/>
            <person name="Tsushima A."/>
            <person name="Hiroyama R."/>
            <person name="Narusaka M."/>
            <person name="Takano Y."/>
            <person name="Narusaka Y."/>
            <person name="Kawaradani M."/>
            <person name="Damm U."/>
            <person name="Shirasu K."/>
        </authorList>
    </citation>
    <scope>NUCLEOTIDE SEQUENCE [LARGE SCALE GENOMIC DNA]</scope>
    <source>
        <strain evidence="2 3">PG-2018a</strain>
    </source>
</reference>
<feature type="compositionally biased region" description="Polar residues" evidence="1">
    <location>
        <begin position="284"/>
        <end position="294"/>
    </location>
</feature>
<feature type="region of interest" description="Disordered" evidence="1">
    <location>
        <begin position="147"/>
        <end position="177"/>
    </location>
</feature>
<evidence type="ECO:0000256" key="1">
    <source>
        <dbReference type="SAM" id="MobiDB-lite"/>
    </source>
</evidence>
<accession>A0A5Q4BNH1</accession>
<organism evidence="2 3">
    <name type="scientific">Colletotrichum shisoi</name>
    <dbReference type="NCBI Taxonomy" id="2078593"/>
    <lineage>
        <taxon>Eukaryota</taxon>
        <taxon>Fungi</taxon>
        <taxon>Dikarya</taxon>
        <taxon>Ascomycota</taxon>
        <taxon>Pezizomycotina</taxon>
        <taxon>Sordariomycetes</taxon>
        <taxon>Hypocreomycetidae</taxon>
        <taxon>Glomerellales</taxon>
        <taxon>Glomerellaceae</taxon>
        <taxon>Colletotrichum</taxon>
        <taxon>Colletotrichum destructivum species complex</taxon>
    </lineage>
</organism>
<comment type="caution">
    <text evidence="2">The sequence shown here is derived from an EMBL/GenBank/DDBJ whole genome shotgun (WGS) entry which is preliminary data.</text>
</comment>
<proteinExistence type="predicted"/>
<feature type="region of interest" description="Disordered" evidence="1">
    <location>
        <begin position="274"/>
        <end position="294"/>
    </location>
</feature>
<sequence>MDGQLRSPCGGTADYEHVDGCLSNPCPSQFDIDDDDFPYNDPQYTVTGGVSQESNYGGFTDEWALFGSENPFTEADYGNARPYPADIETEGIFMAALSLTPPSQYQHPPLDPREALSDVRDTLLHRPSTPWNAVNIDPTFLAPPSDYAFPSRSATPTHTDYPYSQSAEGTSLPPRPPSTIDGVSIRSDHSNTCPLCDKKVSTRMLQRHNREVHGPADDPRYVCRCGRRSPRKWNHERHLKDGCRATNDRSQGLFTCICQQTTDDKLAHQRHIRNCSKKQAGRPRNSTNNPRSVQ</sequence>
<keyword evidence="3" id="KW-1185">Reference proteome</keyword>
<dbReference type="OrthoDB" id="4845159at2759"/>
<dbReference type="EMBL" id="PUHP01000758">
    <property type="protein sequence ID" value="TQN68149.1"/>
    <property type="molecule type" value="Genomic_DNA"/>
</dbReference>
<feature type="compositionally biased region" description="Polar residues" evidence="1">
    <location>
        <begin position="152"/>
        <end position="169"/>
    </location>
</feature>
<evidence type="ECO:0000313" key="2">
    <source>
        <dbReference type="EMBL" id="TQN68149.1"/>
    </source>
</evidence>
<evidence type="ECO:0000313" key="3">
    <source>
        <dbReference type="Proteomes" id="UP000326340"/>
    </source>
</evidence>
<protein>
    <submittedName>
        <fullName evidence="2">Uncharacterized protein</fullName>
    </submittedName>
</protein>
<gene>
    <name evidence="2" type="ORF">CSHISOI_07400</name>
</gene>
<dbReference type="AlphaFoldDB" id="A0A5Q4BNH1"/>